<evidence type="ECO:0000256" key="4">
    <source>
        <dbReference type="ARBA" id="ARBA00022723"/>
    </source>
</evidence>
<feature type="compositionally biased region" description="Basic and acidic residues" evidence="9">
    <location>
        <begin position="57"/>
        <end position="70"/>
    </location>
</feature>
<dbReference type="EC" id="1.14.19.8" evidence="10"/>
<evidence type="ECO:0000256" key="1">
    <source>
        <dbReference type="ARBA" id="ARBA00001971"/>
    </source>
</evidence>
<protein>
    <submittedName>
        <fullName evidence="10">Pentalenolactone synthase</fullName>
        <ecNumber evidence="10">1.14.19.8</ecNumber>
    </submittedName>
</protein>
<dbReference type="GO" id="GO:0016705">
    <property type="term" value="F:oxidoreductase activity, acting on paired donors, with incorporation or reduction of molecular oxygen"/>
    <property type="evidence" value="ECO:0007669"/>
    <property type="project" value="InterPro"/>
</dbReference>
<comment type="similarity">
    <text evidence="2 8">Belongs to the cytochrome P450 family.</text>
</comment>
<dbReference type="GO" id="GO:0004497">
    <property type="term" value="F:monooxygenase activity"/>
    <property type="evidence" value="ECO:0007669"/>
    <property type="project" value="UniProtKB-KW"/>
</dbReference>
<dbReference type="InterPro" id="IPR002397">
    <property type="entry name" value="Cyt_P450_B"/>
</dbReference>
<keyword evidence="7 8" id="KW-0503">Monooxygenase</keyword>
<dbReference type="Pfam" id="PF00067">
    <property type="entry name" value="p450"/>
    <property type="match status" value="1"/>
</dbReference>
<dbReference type="InterPro" id="IPR017972">
    <property type="entry name" value="Cyt_P450_CS"/>
</dbReference>
<name>A0A7W7FV74_9PSEU</name>
<evidence type="ECO:0000256" key="9">
    <source>
        <dbReference type="SAM" id="MobiDB-lite"/>
    </source>
</evidence>
<evidence type="ECO:0000256" key="2">
    <source>
        <dbReference type="ARBA" id="ARBA00010617"/>
    </source>
</evidence>
<dbReference type="GO" id="GO:0005506">
    <property type="term" value="F:iron ion binding"/>
    <property type="evidence" value="ECO:0007669"/>
    <property type="project" value="InterPro"/>
</dbReference>
<dbReference type="Proteomes" id="UP000533598">
    <property type="component" value="Unassembled WGS sequence"/>
</dbReference>
<dbReference type="PROSITE" id="PS00086">
    <property type="entry name" value="CYTOCHROME_P450"/>
    <property type="match status" value="1"/>
</dbReference>
<dbReference type="RefSeq" id="WP_185005790.1">
    <property type="nucleotide sequence ID" value="NZ_BAAAUI010000020.1"/>
</dbReference>
<dbReference type="CDD" id="cd11031">
    <property type="entry name" value="Cyp158A-like"/>
    <property type="match status" value="1"/>
</dbReference>
<evidence type="ECO:0000256" key="5">
    <source>
        <dbReference type="ARBA" id="ARBA00023002"/>
    </source>
</evidence>
<organism evidence="10 11">
    <name type="scientific">Crossiella cryophila</name>
    <dbReference type="NCBI Taxonomy" id="43355"/>
    <lineage>
        <taxon>Bacteria</taxon>
        <taxon>Bacillati</taxon>
        <taxon>Actinomycetota</taxon>
        <taxon>Actinomycetes</taxon>
        <taxon>Pseudonocardiales</taxon>
        <taxon>Pseudonocardiaceae</taxon>
        <taxon>Crossiella</taxon>
    </lineage>
</organism>
<dbReference type="GO" id="GO:0020037">
    <property type="term" value="F:heme binding"/>
    <property type="evidence" value="ECO:0007669"/>
    <property type="project" value="InterPro"/>
</dbReference>
<proteinExistence type="inferred from homology"/>
<accession>A0A7W7FV74</accession>
<comment type="caution">
    <text evidence="10">The sequence shown here is derived from an EMBL/GenBank/DDBJ whole genome shotgun (WGS) entry which is preliminary data.</text>
</comment>
<evidence type="ECO:0000256" key="3">
    <source>
        <dbReference type="ARBA" id="ARBA00022617"/>
    </source>
</evidence>
<keyword evidence="4 8" id="KW-0479">Metal-binding</keyword>
<dbReference type="AlphaFoldDB" id="A0A7W7FV74"/>
<evidence type="ECO:0000256" key="7">
    <source>
        <dbReference type="ARBA" id="ARBA00023033"/>
    </source>
</evidence>
<evidence type="ECO:0000313" key="11">
    <source>
        <dbReference type="Proteomes" id="UP000533598"/>
    </source>
</evidence>
<dbReference type="EMBL" id="JACHMH010000001">
    <property type="protein sequence ID" value="MBB4680121.1"/>
    <property type="molecule type" value="Genomic_DNA"/>
</dbReference>
<dbReference type="PANTHER" id="PTHR46696:SF5">
    <property type="entry name" value="CYTOCHROME P450 BJ-1"/>
    <property type="match status" value="1"/>
</dbReference>
<gene>
    <name evidence="10" type="ORF">HNR67_006239</name>
</gene>
<dbReference type="PRINTS" id="PR00359">
    <property type="entry name" value="BP450"/>
</dbReference>
<dbReference type="FunFam" id="1.10.630.10:FF:000018">
    <property type="entry name" value="Cytochrome P450 monooxygenase"/>
    <property type="match status" value="1"/>
</dbReference>
<dbReference type="PANTHER" id="PTHR46696">
    <property type="entry name" value="P450, PUTATIVE (EUROFUNG)-RELATED"/>
    <property type="match status" value="1"/>
</dbReference>
<keyword evidence="11" id="KW-1185">Reference proteome</keyword>
<dbReference type="PRINTS" id="PR00385">
    <property type="entry name" value="P450"/>
</dbReference>
<keyword evidence="6 8" id="KW-0408">Iron</keyword>
<evidence type="ECO:0000313" key="10">
    <source>
        <dbReference type="EMBL" id="MBB4680121.1"/>
    </source>
</evidence>
<dbReference type="InterPro" id="IPR001128">
    <property type="entry name" value="Cyt_P450"/>
</dbReference>
<feature type="region of interest" description="Disordered" evidence="9">
    <location>
        <begin position="57"/>
        <end position="90"/>
    </location>
</feature>
<keyword evidence="3 8" id="KW-0349">Heme</keyword>
<evidence type="ECO:0000256" key="6">
    <source>
        <dbReference type="ARBA" id="ARBA00023004"/>
    </source>
</evidence>
<evidence type="ECO:0000256" key="8">
    <source>
        <dbReference type="RuleBase" id="RU000461"/>
    </source>
</evidence>
<sequence>MSALQLPLNRPNPLALAPLYQVLRRETPVVPVITPAGDPAWLVLGYEEVKQVFADPRFGRSHPEPERAGRLAESAMGGGAAGDHETEQAEHARMRRALGPAFSVPRMRRLTDRIQELTDRCLDDLAAADQPADLHRLVSFPLPALAISELLGVPEADSAHFSRLSRDLGLFDDPAASQAALAEFAAYTLGLAAAKRAQPGPDVLSDLVADPTITDEVVAQLAIALLFAGHETTATRIDFGVLWLLSDPARRAAFTADPDGQVQSTVEEVLRLSAPHGLGLLRYAHEDVAIGGVTIGRGDMVLVSNDAANRDTAVFPDAEEFQPGRKPNPHLAFGHGRHVCIGANLARAQLRILFPALFRRFPNLSLVAGVEDLPLVTNDLTGGVAEVLVRW</sequence>
<dbReference type="InterPro" id="IPR036396">
    <property type="entry name" value="Cyt_P450_sf"/>
</dbReference>
<reference evidence="10 11" key="1">
    <citation type="submission" date="2020-08" db="EMBL/GenBank/DDBJ databases">
        <title>Sequencing the genomes of 1000 actinobacteria strains.</title>
        <authorList>
            <person name="Klenk H.-P."/>
        </authorList>
    </citation>
    <scope>NUCLEOTIDE SEQUENCE [LARGE SCALE GENOMIC DNA]</scope>
    <source>
        <strain evidence="10 11">DSM 44230</strain>
    </source>
</reference>
<dbReference type="SUPFAM" id="SSF48264">
    <property type="entry name" value="Cytochrome P450"/>
    <property type="match status" value="1"/>
</dbReference>
<comment type="cofactor">
    <cofactor evidence="1">
        <name>heme</name>
        <dbReference type="ChEBI" id="CHEBI:30413"/>
    </cofactor>
</comment>
<keyword evidence="5 8" id="KW-0560">Oxidoreductase</keyword>
<dbReference type="Gene3D" id="1.10.630.10">
    <property type="entry name" value="Cytochrome P450"/>
    <property type="match status" value="1"/>
</dbReference>